<feature type="transmembrane region" description="Helical" evidence="9">
    <location>
        <begin position="196"/>
        <end position="215"/>
    </location>
</feature>
<organism evidence="12 13">
    <name type="scientific">Albimonas pacifica</name>
    <dbReference type="NCBI Taxonomy" id="1114924"/>
    <lineage>
        <taxon>Bacteria</taxon>
        <taxon>Pseudomonadati</taxon>
        <taxon>Pseudomonadota</taxon>
        <taxon>Alphaproteobacteria</taxon>
        <taxon>Rhodobacterales</taxon>
        <taxon>Paracoccaceae</taxon>
        <taxon>Albimonas</taxon>
    </lineage>
</organism>
<feature type="transmembrane region" description="Helical" evidence="9">
    <location>
        <begin position="467"/>
        <end position="484"/>
    </location>
</feature>
<dbReference type="Pfam" id="PF04290">
    <property type="entry name" value="DctQ"/>
    <property type="match status" value="1"/>
</dbReference>
<feature type="transmembrane region" description="Helical" evidence="9">
    <location>
        <begin position="443"/>
        <end position="461"/>
    </location>
</feature>
<feature type="transmembrane region" description="Helical" evidence="9">
    <location>
        <begin position="139"/>
        <end position="161"/>
    </location>
</feature>
<accession>A0A1I3FB98</accession>
<feature type="transmembrane region" description="Helical" evidence="9">
    <location>
        <begin position="356"/>
        <end position="380"/>
    </location>
</feature>
<dbReference type="PANTHER" id="PTHR33362">
    <property type="entry name" value="SIALIC ACID TRAP TRANSPORTER PERMEASE PROTEIN SIAT-RELATED"/>
    <property type="match status" value="1"/>
</dbReference>
<dbReference type="EMBL" id="FOQH01000004">
    <property type="protein sequence ID" value="SFI08454.1"/>
    <property type="molecule type" value="Genomic_DNA"/>
</dbReference>
<feature type="transmembrane region" description="Helical" evidence="9">
    <location>
        <begin position="583"/>
        <end position="607"/>
    </location>
</feature>
<keyword evidence="3" id="KW-1003">Cell membrane</keyword>
<dbReference type="InterPro" id="IPR055348">
    <property type="entry name" value="DctQ"/>
</dbReference>
<dbReference type="GO" id="GO:0022857">
    <property type="term" value="F:transmembrane transporter activity"/>
    <property type="evidence" value="ECO:0007669"/>
    <property type="project" value="UniProtKB-UniRule"/>
</dbReference>
<keyword evidence="4 8" id="KW-0997">Cell inner membrane</keyword>
<dbReference type="Proteomes" id="UP000199377">
    <property type="component" value="Unassembled WGS sequence"/>
</dbReference>
<evidence type="ECO:0000256" key="8">
    <source>
        <dbReference type="RuleBase" id="RU369079"/>
    </source>
</evidence>
<feature type="domain" description="Tripartite ATP-independent periplasmic transporters DctQ component" evidence="10">
    <location>
        <begin position="34"/>
        <end position="161"/>
    </location>
</feature>
<keyword evidence="6 9" id="KW-1133">Transmembrane helix</keyword>
<feature type="transmembrane region" description="Helical" evidence="9">
    <location>
        <begin position="528"/>
        <end position="553"/>
    </location>
</feature>
<evidence type="ECO:0000256" key="1">
    <source>
        <dbReference type="ARBA" id="ARBA00004429"/>
    </source>
</evidence>
<feature type="transmembrane region" description="Helical" evidence="9">
    <location>
        <begin position="99"/>
        <end position="119"/>
    </location>
</feature>
<keyword evidence="5 9" id="KW-0812">Transmembrane</keyword>
<feature type="domain" description="TRAP C4-dicarboxylate transport system permease DctM subunit" evidence="11">
    <location>
        <begin position="227"/>
        <end position="651"/>
    </location>
</feature>
<evidence type="ECO:0000256" key="7">
    <source>
        <dbReference type="ARBA" id="ARBA00023136"/>
    </source>
</evidence>
<keyword evidence="7 9" id="KW-0472">Membrane</keyword>
<dbReference type="AlphaFoldDB" id="A0A1I3FB98"/>
<dbReference type="Pfam" id="PF06808">
    <property type="entry name" value="DctM"/>
    <property type="match status" value="1"/>
</dbReference>
<sequence length="663" mass="68934">MTLAATEDGRTAGGVSRPAALAVSVLATLAVMLLMAHTLANVTMRYVFNMPLQGASEIAGAWYMPLIAFSGFVLAQAGDRHIAANILFDQLPPRLRREVAVGGAGLCAAICALFAWFSFGEAMHGREIGRMVIAGSFELIVWPATFAAPAAFAALTAMLAWKTVALLAAPAEAISPAALGEADGPDGRAAAGRGVWLGRFAIVALLGVAVGGVLLSESRTAAALSALGLLLILLFLHVPVAFALAVPGLLGLWAIRPRSVETMLADKPYEATATWTLSVLPMFVFMGLLLWKSGLTTRIYEAARQWLAWLPGGLAVSTNMAGTGLAAVSGSTLGTTYALSRIGIPEMLARGYDRRLAVGSVMVAGLPGQLIPPSTFLVVYAGIAEVPIGPQLMAGVGPGLLISAVFSLAMVLFALASPGAVGRGTGAAEPVDWAERWRALGRIWPLPALIAVVLGGMYSGVLTATEAGAAGAAGALLLTLVLLGRGAPRAIVGAGVETVIVTGSIFLLIVGAEILSSMLTLSGLTRGFAAWVGAMEFGRIEFLLIVMVAYLVMGMFMDPLPMMLLTVPLLIPILNGMEVSLLWFGVFTVFMAELGILTPPVGILSFVMHSILQDRAVNAGQRISLGDVFVSVALFLPIAVVAAVLLILFPTVATWLPDSMMLR</sequence>
<feature type="transmembrane region" description="Helical" evidence="9">
    <location>
        <begin position="628"/>
        <end position="656"/>
    </location>
</feature>
<feature type="transmembrane region" description="Helical" evidence="9">
    <location>
        <begin position="400"/>
        <end position="422"/>
    </location>
</feature>
<evidence type="ECO:0000259" key="11">
    <source>
        <dbReference type="Pfam" id="PF06808"/>
    </source>
</evidence>
<feature type="transmembrane region" description="Helical" evidence="9">
    <location>
        <begin position="491"/>
        <end position="516"/>
    </location>
</feature>
<evidence type="ECO:0000313" key="13">
    <source>
        <dbReference type="Proteomes" id="UP000199377"/>
    </source>
</evidence>
<dbReference type="GO" id="GO:0005886">
    <property type="term" value="C:plasma membrane"/>
    <property type="evidence" value="ECO:0007669"/>
    <property type="project" value="UniProtKB-SubCell"/>
</dbReference>
<evidence type="ECO:0000313" key="12">
    <source>
        <dbReference type="EMBL" id="SFI08454.1"/>
    </source>
</evidence>
<keyword evidence="2 8" id="KW-0813">Transport</keyword>
<feature type="transmembrane region" description="Helical" evidence="9">
    <location>
        <begin position="61"/>
        <end position="79"/>
    </location>
</feature>
<comment type="subcellular location">
    <subcellularLocation>
        <location evidence="1 8">Cell inner membrane</location>
        <topology evidence="1 8">Multi-pass membrane protein</topology>
    </subcellularLocation>
</comment>
<evidence type="ECO:0000256" key="5">
    <source>
        <dbReference type="ARBA" id="ARBA00022692"/>
    </source>
</evidence>
<reference evidence="12 13" key="1">
    <citation type="submission" date="2016-10" db="EMBL/GenBank/DDBJ databases">
        <authorList>
            <person name="de Groot N.N."/>
        </authorList>
    </citation>
    <scope>NUCLEOTIDE SEQUENCE [LARGE SCALE GENOMIC DNA]</scope>
    <source>
        <strain evidence="12 13">CGMCC 1.11030</strain>
    </source>
</reference>
<evidence type="ECO:0000256" key="6">
    <source>
        <dbReference type="ARBA" id="ARBA00022989"/>
    </source>
</evidence>
<evidence type="ECO:0000256" key="4">
    <source>
        <dbReference type="ARBA" id="ARBA00022519"/>
    </source>
</evidence>
<proteinExistence type="predicted"/>
<feature type="transmembrane region" description="Helical" evidence="9">
    <location>
        <begin position="227"/>
        <end position="253"/>
    </location>
</feature>
<dbReference type="OrthoDB" id="9790209at2"/>
<evidence type="ECO:0000256" key="9">
    <source>
        <dbReference type="SAM" id="Phobius"/>
    </source>
</evidence>
<feature type="transmembrane region" description="Helical" evidence="9">
    <location>
        <begin position="20"/>
        <end position="40"/>
    </location>
</feature>
<dbReference type="InterPro" id="IPR004681">
    <property type="entry name" value="TRAP_DctM"/>
</dbReference>
<evidence type="ECO:0000256" key="3">
    <source>
        <dbReference type="ARBA" id="ARBA00022475"/>
    </source>
</evidence>
<dbReference type="STRING" id="1114924.SAMN05216258_104171"/>
<gene>
    <name evidence="12" type="ORF">SAMN05216258_104171</name>
</gene>
<feature type="transmembrane region" description="Helical" evidence="9">
    <location>
        <begin position="273"/>
        <end position="291"/>
    </location>
</feature>
<evidence type="ECO:0000256" key="2">
    <source>
        <dbReference type="ARBA" id="ARBA00022448"/>
    </source>
</evidence>
<name>A0A1I3FB98_9RHOB</name>
<dbReference type="RefSeq" id="WP_092859470.1">
    <property type="nucleotide sequence ID" value="NZ_FOQH01000004.1"/>
</dbReference>
<dbReference type="PANTHER" id="PTHR33362:SF5">
    <property type="entry name" value="C4-DICARBOXYLATE TRAP TRANSPORTER LARGE PERMEASE PROTEIN DCTM"/>
    <property type="match status" value="1"/>
</dbReference>
<keyword evidence="13" id="KW-1185">Reference proteome</keyword>
<protein>
    <submittedName>
        <fullName evidence="12">TRAP transporter, DctM subunit</fullName>
    </submittedName>
</protein>
<comment type="function">
    <text evidence="8">Part of the tripartite ATP-independent periplasmic (TRAP) transport system.</text>
</comment>
<evidence type="ECO:0000259" key="10">
    <source>
        <dbReference type="Pfam" id="PF04290"/>
    </source>
</evidence>
<dbReference type="InterPro" id="IPR010656">
    <property type="entry name" value="DctM"/>
</dbReference>